<keyword evidence="11" id="KW-0418">Kinase</keyword>
<dbReference type="InterPro" id="IPR001245">
    <property type="entry name" value="Ser-Thr/Tyr_kinase_cat_dom"/>
</dbReference>
<keyword evidence="12 24" id="KW-0067">ATP-binding</keyword>
<dbReference type="InterPro" id="IPR008266">
    <property type="entry name" value="Tyr_kinase_AS"/>
</dbReference>
<feature type="active site" description="Proton acceptor" evidence="23">
    <location>
        <position position="729"/>
    </location>
</feature>
<evidence type="ECO:0000256" key="2">
    <source>
        <dbReference type="ARBA" id="ARBA00011902"/>
    </source>
</evidence>
<evidence type="ECO:0000256" key="25">
    <source>
        <dbReference type="PIRSR" id="PIRSR000666-3"/>
    </source>
</evidence>
<dbReference type="InterPro" id="IPR013761">
    <property type="entry name" value="SAM/pointed_sf"/>
</dbReference>
<dbReference type="PIRSF" id="PIRSF000666">
    <property type="entry name" value="TyrPK_ephrin_receptor"/>
    <property type="match status" value="1"/>
</dbReference>
<dbReference type="CDD" id="cd09542">
    <property type="entry name" value="SAM_EPH-A1"/>
    <property type="match status" value="1"/>
</dbReference>
<dbReference type="Gene3D" id="1.10.510.10">
    <property type="entry name" value="Transferase(Phosphotransferase) domain 1"/>
    <property type="match status" value="1"/>
</dbReference>
<dbReference type="FunFam" id="1.10.150.50:FF:000029">
    <property type="entry name" value="Ephrin type-A receptor 1"/>
    <property type="match status" value="1"/>
</dbReference>
<feature type="transmembrane region" description="Helical" evidence="27">
    <location>
        <begin position="524"/>
        <end position="550"/>
    </location>
</feature>
<dbReference type="Gene3D" id="2.60.40.1770">
    <property type="entry name" value="ephrin a2 ectodomain"/>
    <property type="match status" value="1"/>
</dbReference>
<dbReference type="InterPro" id="IPR050449">
    <property type="entry name" value="Ephrin_rcpt_TKs"/>
</dbReference>
<organism evidence="32 33">
    <name type="scientific">Mycteria americana</name>
    <name type="common">Wood stork</name>
    <dbReference type="NCBI Taxonomy" id="33587"/>
    <lineage>
        <taxon>Eukaryota</taxon>
        <taxon>Metazoa</taxon>
        <taxon>Chordata</taxon>
        <taxon>Craniata</taxon>
        <taxon>Vertebrata</taxon>
        <taxon>Euteleostomi</taxon>
        <taxon>Archelosauria</taxon>
        <taxon>Archosauria</taxon>
        <taxon>Dinosauria</taxon>
        <taxon>Saurischia</taxon>
        <taxon>Theropoda</taxon>
        <taxon>Coelurosauria</taxon>
        <taxon>Aves</taxon>
        <taxon>Neognathae</taxon>
        <taxon>Neoaves</taxon>
        <taxon>Aequornithes</taxon>
        <taxon>Ciconiiformes</taxon>
        <taxon>Ciconiidae</taxon>
        <taxon>Mycteria</taxon>
    </lineage>
</organism>
<dbReference type="Pfam" id="PF00536">
    <property type="entry name" value="SAM_1"/>
    <property type="match status" value="1"/>
</dbReference>
<name>A0AAN7PN16_MYCAM</name>
<dbReference type="Gene3D" id="2.60.40.10">
    <property type="entry name" value="Immunoglobulins"/>
    <property type="match status" value="1"/>
</dbReference>
<dbReference type="AlphaFoldDB" id="A0AAN7PN16"/>
<dbReference type="GO" id="GO:0030425">
    <property type="term" value="C:dendrite"/>
    <property type="evidence" value="ECO:0007669"/>
    <property type="project" value="TreeGrafter"/>
</dbReference>
<evidence type="ECO:0000256" key="14">
    <source>
        <dbReference type="ARBA" id="ARBA00022889"/>
    </source>
</evidence>
<feature type="domain" description="Eph LBD" evidence="31">
    <location>
        <begin position="1"/>
        <end position="151"/>
    </location>
</feature>
<evidence type="ECO:0000256" key="3">
    <source>
        <dbReference type="ARBA" id="ARBA00022475"/>
    </source>
</evidence>
<evidence type="ECO:0000256" key="4">
    <source>
        <dbReference type="ARBA" id="ARBA00022553"/>
    </source>
</evidence>
<evidence type="ECO:0000256" key="23">
    <source>
        <dbReference type="PIRSR" id="PIRSR000666-1"/>
    </source>
</evidence>
<keyword evidence="15 27" id="KW-1133">Transmembrane helix</keyword>
<evidence type="ECO:0000256" key="8">
    <source>
        <dbReference type="ARBA" id="ARBA00022729"/>
    </source>
</evidence>
<sequence>MINGTPVYMYQDCSVLSEGDTDHWLRTNWIYRGEAASRIYVELKFTVRDCKSFKGEVVTCKETFNLYYMESEQDVGIQFRRPLFIKLNTVAADRSFTSRDIELGAMQLNTEVCSIGKLSRRGFYLAFQNSGACVAMVSVRVYYKTCPEAVRGLAHFPETLAGSEGLTEVPGVCVEYAAEEVGSPPRMHCSTDGEWLVPMGRCLCAVGFEEVDGSCVACQRGFYRHSLETKHCLKCPPNSLSNESGSTSCSCNAGFYRAPSEGQNIACTRKWQIERKNIYLEYLSNLYRLGDELVESSPTEKNLGILVGKKLDMNWPCVLAAQKASRILGCIKRSMASRSREVILSLYSALVRPHLEYCIQLWDPQYKREMDLLNASGLTKPAVDVDGLEAYTNYTFAVEARNGVSGMGPAPQRTAPALWVAVGHAAPVTVSQFILTQRDDSSLSVSWLAPRQRSQTSVEYEVMFFEKGEEARYTVKHLLEPNVTLTDLQPDTAYLLRVRSITPLGPGPYSPEQEFRTLPPDTGALSGGVIVSIIFGVLLFTGLLLGLLIVRRKQAHRRQARPDYNTSGFDREKVWLKPYVDLQPYDDPSRGVLEFTKELDVSCVTMENVIGEGEFGEVYRGSLRLPGKERIVVAIKTLKPTYSDSQWWNFLREATIMGQFNHPNIVRLEGVVTKRRPMMIITEYMENGALDTFLRENEEKFSPVQLVSMLQGIASGMTYLSEHNYVHRDLAARNILVTRSLQCKVSDFGLSRILENDAEGTYETKGGKIPIRWTAPEAIAHRIFTSASDVWSFGIVMWEVLSFGDKPYGNMTNQEVMKSLEDGCRLPPPVDCPSILYELMKSCWSHDRMRRPHFQEIQAQLQHFISSPQLLRPVADFDPRVTLRLPSCSGSDGIPYRSIPEWLESIRMKRYISNFRTAGLDTMESILELTAEDLKQMGVSLPGHQKRILCSIQGFKE</sequence>
<dbReference type="PROSITE" id="PS00107">
    <property type="entry name" value="PROTEIN_KINASE_ATP"/>
    <property type="match status" value="1"/>
</dbReference>
<evidence type="ECO:0000256" key="27">
    <source>
        <dbReference type="SAM" id="Phobius"/>
    </source>
</evidence>
<comment type="subunit">
    <text evidence="21">Homodimer. Forms a signaling complex with LCK; PTK2B/PYK2 and PI3-kinase upon activation by EFNA1; regulates T-lymphocytes migration. Interacts (via SAM domain) with ILK (via ANK repeats); stimulated by EFNA1 but independent of the kinase activity of EPHA1. Interacts (kinase activity-dependent) with PTK2/FAK1.</text>
</comment>
<dbReference type="CDD" id="cd00063">
    <property type="entry name" value="FN3"/>
    <property type="match status" value="1"/>
</dbReference>
<evidence type="ECO:0000256" key="1">
    <source>
        <dbReference type="ARBA" id="ARBA00004251"/>
    </source>
</evidence>
<evidence type="ECO:0000256" key="10">
    <source>
        <dbReference type="ARBA" id="ARBA00022741"/>
    </source>
</evidence>
<dbReference type="PROSITE" id="PS00791">
    <property type="entry name" value="RECEPTOR_TYR_KIN_V_2"/>
    <property type="match status" value="1"/>
</dbReference>
<keyword evidence="6" id="KW-0808">Transferase</keyword>
<dbReference type="SUPFAM" id="SSF57184">
    <property type="entry name" value="Growth factor receptor domain"/>
    <property type="match status" value="1"/>
</dbReference>
<dbReference type="Pfam" id="PF25599">
    <property type="entry name" value="Ephrin_CRD"/>
    <property type="match status" value="1"/>
</dbReference>
<evidence type="ECO:0000256" key="7">
    <source>
        <dbReference type="ARBA" id="ARBA00022692"/>
    </source>
</evidence>
<dbReference type="PROSITE" id="PS50853">
    <property type="entry name" value="FN3"/>
    <property type="match status" value="1"/>
</dbReference>
<evidence type="ECO:0000256" key="22">
    <source>
        <dbReference type="ARBA" id="ARBA00072212"/>
    </source>
</evidence>
<feature type="domain" description="Protein kinase" evidence="28">
    <location>
        <begin position="604"/>
        <end position="865"/>
    </location>
</feature>
<evidence type="ECO:0000313" key="33">
    <source>
        <dbReference type="Proteomes" id="UP001333110"/>
    </source>
</evidence>
<dbReference type="InterPro" id="IPR017441">
    <property type="entry name" value="Protein_kinase_ATP_BS"/>
</dbReference>
<dbReference type="CDD" id="cd05033">
    <property type="entry name" value="PTKc_EphR"/>
    <property type="match status" value="1"/>
</dbReference>
<dbReference type="SMART" id="SM00615">
    <property type="entry name" value="EPH_lbd"/>
    <property type="match status" value="1"/>
</dbReference>
<dbReference type="GO" id="GO:0007411">
    <property type="term" value="P:axon guidance"/>
    <property type="evidence" value="ECO:0007669"/>
    <property type="project" value="TreeGrafter"/>
</dbReference>
<feature type="domain" description="Fibronectin type-III" evidence="30">
    <location>
        <begin position="426"/>
        <end position="520"/>
    </location>
</feature>
<dbReference type="InterPro" id="IPR016257">
    <property type="entry name" value="Tyr_kinase_ephrin_rcpt"/>
</dbReference>
<evidence type="ECO:0000259" key="31">
    <source>
        <dbReference type="PROSITE" id="PS51550"/>
    </source>
</evidence>
<dbReference type="InterPro" id="IPR011641">
    <property type="entry name" value="Tyr-kin_ephrin_A/B_rcpt-like"/>
</dbReference>
<dbReference type="PROSITE" id="PS51550">
    <property type="entry name" value="EPH_LBD"/>
    <property type="match status" value="1"/>
</dbReference>
<keyword evidence="3" id="KW-1003">Cell membrane</keyword>
<dbReference type="SMART" id="SM00060">
    <property type="entry name" value="FN3"/>
    <property type="match status" value="2"/>
</dbReference>
<evidence type="ECO:0000256" key="17">
    <source>
        <dbReference type="ARBA" id="ARBA00023137"/>
    </source>
</evidence>
<evidence type="ECO:0000259" key="28">
    <source>
        <dbReference type="PROSITE" id="PS50011"/>
    </source>
</evidence>
<dbReference type="SUPFAM" id="SSF49785">
    <property type="entry name" value="Galactose-binding domain-like"/>
    <property type="match status" value="1"/>
</dbReference>
<gene>
    <name evidence="32" type="ORF">QYF61_000075</name>
</gene>
<comment type="subcellular location">
    <subcellularLocation>
        <location evidence="1">Cell membrane</location>
        <topology evidence="1">Single-pass type I membrane protein</topology>
    </subcellularLocation>
</comment>
<evidence type="ECO:0000256" key="13">
    <source>
        <dbReference type="ARBA" id="ARBA00022843"/>
    </source>
</evidence>
<dbReference type="EC" id="2.7.10.1" evidence="2"/>
<dbReference type="PROSITE" id="PS00109">
    <property type="entry name" value="PROTEIN_KINASE_TYR"/>
    <property type="match status" value="1"/>
</dbReference>
<dbReference type="PROSITE" id="PS50105">
    <property type="entry name" value="SAM_DOMAIN"/>
    <property type="match status" value="1"/>
</dbReference>
<dbReference type="EMBL" id="JAUNZN010000001">
    <property type="protein sequence ID" value="KAK4828623.1"/>
    <property type="molecule type" value="Genomic_DNA"/>
</dbReference>
<dbReference type="InterPro" id="IPR009030">
    <property type="entry name" value="Growth_fac_rcpt_cys_sf"/>
</dbReference>
<evidence type="ECO:0000259" key="29">
    <source>
        <dbReference type="PROSITE" id="PS50105"/>
    </source>
</evidence>
<evidence type="ECO:0000256" key="20">
    <source>
        <dbReference type="ARBA" id="ARBA00059287"/>
    </source>
</evidence>
<evidence type="ECO:0000259" key="30">
    <source>
        <dbReference type="PROSITE" id="PS50853"/>
    </source>
</evidence>
<keyword evidence="25" id="KW-1015">Disulfide bond</keyword>
<keyword evidence="18" id="KW-0675">Receptor</keyword>
<dbReference type="GO" id="GO:0005886">
    <property type="term" value="C:plasma membrane"/>
    <property type="evidence" value="ECO:0007669"/>
    <property type="project" value="UniProtKB-SubCell"/>
</dbReference>
<dbReference type="PROSITE" id="PS00790">
    <property type="entry name" value="RECEPTOR_TYR_KIN_V_1"/>
    <property type="match status" value="1"/>
</dbReference>
<feature type="disulfide bond" evidence="25">
    <location>
        <begin position="50"/>
        <end position="60"/>
    </location>
</feature>
<dbReference type="InterPro" id="IPR001090">
    <property type="entry name" value="Ephrin_rcpt_lig-bd_dom"/>
</dbReference>
<dbReference type="SUPFAM" id="SSF56112">
    <property type="entry name" value="Protein kinase-like (PK-like)"/>
    <property type="match status" value="1"/>
</dbReference>
<dbReference type="InterPro" id="IPR013783">
    <property type="entry name" value="Ig-like_fold"/>
</dbReference>
<dbReference type="Gene3D" id="2.10.50.10">
    <property type="entry name" value="Tumor Necrosis Factor Receptor, subunit A, domain 2"/>
    <property type="match status" value="1"/>
</dbReference>
<dbReference type="FunFam" id="3.30.200.20:FF:000317">
    <property type="entry name" value="Ephrin type-A receptor 1"/>
    <property type="match status" value="1"/>
</dbReference>
<dbReference type="Gene3D" id="1.10.150.50">
    <property type="entry name" value="Transcription Factor, Ets-1"/>
    <property type="match status" value="1"/>
</dbReference>
<evidence type="ECO:0000313" key="32">
    <source>
        <dbReference type="EMBL" id="KAK4828623.1"/>
    </source>
</evidence>
<dbReference type="GO" id="GO:0005005">
    <property type="term" value="F:transmembrane-ephrin receptor activity"/>
    <property type="evidence" value="ECO:0007669"/>
    <property type="project" value="TreeGrafter"/>
</dbReference>
<feature type="binding site" evidence="24 26">
    <location>
        <position position="636"/>
    </location>
    <ligand>
        <name>ATP</name>
        <dbReference type="ChEBI" id="CHEBI:30616"/>
    </ligand>
</feature>
<dbReference type="GO" id="GO:0005524">
    <property type="term" value="F:ATP binding"/>
    <property type="evidence" value="ECO:0007669"/>
    <property type="project" value="UniProtKB-UniRule"/>
</dbReference>
<dbReference type="Pfam" id="PF14575">
    <property type="entry name" value="EphA2_TM"/>
    <property type="match status" value="1"/>
</dbReference>
<dbReference type="PROSITE" id="PS50011">
    <property type="entry name" value="PROTEIN_KINASE_DOM"/>
    <property type="match status" value="1"/>
</dbReference>
<dbReference type="PRINTS" id="PR00109">
    <property type="entry name" value="TYRKINASE"/>
</dbReference>
<dbReference type="InterPro" id="IPR000719">
    <property type="entry name" value="Prot_kinase_dom"/>
</dbReference>
<keyword evidence="13" id="KW-0832">Ubl conjugation</keyword>
<dbReference type="InterPro" id="IPR001426">
    <property type="entry name" value="Tyr_kinase_rcpt_V_CS"/>
</dbReference>
<evidence type="ECO:0000256" key="12">
    <source>
        <dbReference type="ARBA" id="ARBA00022840"/>
    </source>
</evidence>
<evidence type="ECO:0000256" key="9">
    <source>
        <dbReference type="ARBA" id="ARBA00022737"/>
    </source>
</evidence>
<dbReference type="FunFam" id="2.60.40.10:FF:000626">
    <property type="entry name" value="Ephrin type-A receptor 1"/>
    <property type="match status" value="1"/>
</dbReference>
<evidence type="ECO:0000256" key="18">
    <source>
        <dbReference type="ARBA" id="ARBA00023170"/>
    </source>
</evidence>
<protein>
    <recommendedName>
        <fullName evidence="22">Ephrin type-A receptor 1</fullName>
        <ecNumber evidence="2">2.7.10.1</ecNumber>
    </recommendedName>
</protein>
<proteinExistence type="predicted"/>
<dbReference type="PANTHER" id="PTHR46877:SF20">
    <property type="entry name" value="RECEPTOR PROTEIN-TYROSINE KINASE"/>
    <property type="match status" value="1"/>
</dbReference>
<evidence type="ECO:0000256" key="26">
    <source>
        <dbReference type="PROSITE-ProRule" id="PRU10141"/>
    </source>
</evidence>
<dbReference type="InterPro" id="IPR001660">
    <property type="entry name" value="SAM"/>
</dbReference>
<dbReference type="FunFam" id="2.60.120.260:FF:000023">
    <property type="entry name" value="Ephrin type-A receptor 2"/>
    <property type="match status" value="1"/>
</dbReference>
<dbReference type="GO" id="GO:0007155">
    <property type="term" value="P:cell adhesion"/>
    <property type="evidence" value="ECO:0007669"/>
    <property type="project" value="UniProtKB-KW"/>
</dbReference>
<dbReference type="SUPFAM" id="SSF49265">
    <property type="entry name" value="Fibronectin type III"/>
    <property type="match status" value="1"/>
</dbReference>
<keyword evidence="14" id="KW-0130">Cell adhesion</keyword>
<reference evidence="32 33" key="1">
    <citation type="journal article" date="2023" name="J. Hered.">
        <title>Chromosome-level genome of the wood stork (Mycteria americana) provides insight into avian chromosome evolution.</title>
        <authorList>
            <person name="Flamio R. Jr."/>
            <person name="Ramstad K.M."/>
        </authorList>
    </citation>
    <scope>NUCLEOTIDE SEQUENCE [LARGE SCALE GENOMIC DNA]</scope>
    <source>
        <strain evidence="32">JAX WOST 10</strain>
    </source>
</reference>
<evidence type="ECO:0000256" key="6">
    <source>
        <dbReference type="ARBA" id="ARBA00022679"/>
    </source>
</evidence>
<dbReference type="InterPro" id="IPR036116">
    <property type="entry name" value="FN3_sf"/>
</dbReference>
<evidence type="ECO:0000256" key="5">
    <source>
        <dbReference type="ARBA" id="ARBA00022657"/>
    </source>
</evidence>
<evidence type="ECO:0000256" key="19">
    <source>
        <dbReference type="ARBA" id="ARBA00023180"/>
    </source>
</evidence>
<keyword evidence="33" id="KW-1185">Reference proteome</keyword>
<dbReference type="FunFam" id="2.10.50.10:FF:000001">
    <property type="entry name" value="Ephrin type-A receptor 5"/>
    <property type="match status" value="1"/>
</dbReference>
<dbReference type="InterPro" id="IPR008979">
    <property type="entry name" value="Galactose-bd-like_sf"/>
</dbReference>
<dbReference type="FunFam" id="2.60.40.1770:FF:000002">
    <property type="entry name" value="ephrin type-A receptor 2"/>
    <property type="match status" value="1"/>
</dbReference>
<evidence type="ECO:0000256" key="15">
    <source>
        <dbReference type="ARBA" id="ARBA00022989"/>
    </source>
</evidence>
<dbReference type="Pfam" id="PF00041">
    <property type="entry name" value="fn3"/>
    <property type="match status" value="1"/>
</dbReference>
<dbReference type="Pfam" id="PF01404">
    <property type="entry name" value="Ephrin_lbd"/>
    <property type="match status" value="1"/>
</dbReference>
<dbReference type="SUPFAM" id="SSF47769">
    <property type="entry name" value="SAM/Pointed domain"/>
    <property type="match status" value="1"/>
</dbReference>
<keyword evidence="7 27" id="KW-0812">Transmembrane</keyword>
<comment type="function">
    <text evidence="20">Receptor tyrosine kinase which binds promiscuously membrane-bound ephrin-A family ligands residing on adjacent cells, leading to contact-dependent bidirectional signaling into neighboring cells. The signaling pathway downstream of the receptor is referred to as forward signaling while the signaling pathway downstream of the ephrin ligand is referred to as reverse signaling. Binds with a low affinity EFNA3 and EFNA4 and with a high affinity to EFNA1 which most probably constitutes its cognate/functional ligand. Upon activation by EFNA1 induces cell attachment to the extracellular matrix inhibiting cell spreading and motility through regulation of ILK and downstream RHOA and RAC. Also plays a role in angiogenesis and regulates cell proliferation. May play a role in apoptosis.</text>
</comment>
<dbReference type="Proteomes" id="UP001333110">
    <property type="component" value="Unassembled WGS sequence"/>
</dbReference>
<keyword evidence="16 27" id="KW-0472">Membrane</keyword>
<comment type="caution">
    <text evidence="32">The sequence shown here is derived from an EMBL/GenBank/DDBJ whole genome shotgun (WGS) entry which is preliminary data.</text>
</comment>
<feature type="domain" description="SAM" evidence="29">
    <location>
        <begin position="894"/>
        <end position="957"/>
    </location>
</feature>
<dbReference type="Pfam" id="PF07714">
    <property type="entry name" value="PK_Tyr_Ser-Thr"/>
    <property type="match status" value="1"/>
</dbReference>
<dbReference type="CDD" id="cd12841">
    <property type="entry name" value="TM_EphA1"/>
    <property type="match status" value="1"/>
</dbReference>
<keyword evidence="8" id="KW-0732">Signal</keyword>
<keyword evidence="5" id="KW-0037">Angiogenesis</keyword>
<keyword evidence="17" id="KW-0829">Tyrosine-protein kinase</keyword>
<evidence type="ECO:0000256" key="16">
    <source>
        <dbReference type="ARBA" id="ARBA00023136"/>
    </source>
</evidence>
<keyword evidence="4" id="KW-0597">Phosphoprotein</keyword>
<evidence type="ECO:0000256" key="24">
    <source>
        <dbReference type="PIRSR" id="PIRSR000666-2"/>
    </source>
</evidence>
<evidence type="ECO:0000256" key="21">
    <source>
        <dbReference type="ARBA" id="ARBA00062471"/>
    </source>
</evidence>
<dbReference type="PANTHER" id="PTHR46877">
    <property type="entry name" value="EPH RECEPTOR A5"/>
    <property type="match status" value="1"/>
</dbReference>
<evidence type="ECO:0000256" key="11">
    <source>
        <dbReference type="ARBA" id="ARBA00022777"/>
    </source>
</evidence>
<dbReference type="SMART" id="SM01411">
    <property type="entry name" value="Ephrin_rec_like"/>
    <property type="match status" value="1"/>
</dbReference>
<dbReference type="FunFam" id="1.10.510.10:FF:000268">
    <property type="entry name" value="Receptor protein-tyrosine kinase"/>
    <property type="match status" value="1"/>
</dbReference>
<feature type="disulfide bond" evidence="25">
    <location>
        <begin position="13"/>
        <end position="133"/>
    </location>
</feature>
<feature type="binding site" evidence="24">
    <location>
        <begin position="610"/>
        <end position="618"/>
    </location>
    <ligand>
        <name>ATP</name>
        <dbReference type="ChEBI" id="CHEBI:30616"/>
    </ligand>
</feature>
<dbReference type="SMART" id="SM00454">
    <property type="entry name" value="SAM"/>
    <property type="match status" value="1"/>
</dbReference>
<dbReference type="Gene3D" id="2.60.120.260">
    <property type="entry name" value="Galactose-binding domain-like"/>
    <property type="match status" value="1"/>
</dbReference>
<dbReference type="Gene3D" id="3.30.200.20">
    <property type="entry name" value="Phosphorylase Kinase, domain 1"/>
    <property type="match status" value="1"/>
</dbReference>
<keyword evidence="10 24" id="KW-0547">Nucleotide-binding</keyword>
<dbReference type="InterPro" id="IPR020635">
    <property type="entry name" value="Tyr_kinase_cat_dom"/>
</dbReference>
<dbReference type="Pfam" id="PF07699">
    <property type="entry name" value="Ephrin_rec_like"/>
    <property type="match status" value="1"/>
</dbReference>
<dbReference type="InterPro" id="IPR027936">
    <property type="entry name" value="Eph_TM"/>
</dbReference>
<dbReference type="GO" id="GO:0001525">
    <property type="term" value="P:angiogenesis"/>
    <property type="evidence" value="ECO:0007669"/>
    <property type="project" value="UniProtKB-KW"/>
</dbReference>
<dbReference type="InterPro" id="IPR011009">
    <property type="entry name" value="Kinase-like_dom_sf"/>
</dbReference>
<dbReference type="InterPro" id="IPR003961">
    <property type="entry name" value="FN3_dom"/>
</dbReference>
<accession>A0AAN7PN16</accession>
<keyword evidence="19" id="KW-0325">Glycoprotein</keyword>
<keyword evidence="9" id="KW-0677">Repeat</keyword>
<dbReference type="SMART" id="SM00219">
    <property type="entry name" value="TyrKc"/>
    <property type="match status" value="1"/>
</dbReference>